<feature type="domain" description="Amine oxidase" evidence="4">
    <location>
        <begin position="12"/>
        <end position="484"/>
    </location>
</feature>
<gene>
    <name evidence="5" type="ORF">MUN76_13550</name>
</gene>
<keyword evidence="6" id="KW-1185">Reference proteome</keyword>
<dbReference type="Pfam" id="PF01593">
    <property type="entry name" value="Amino_oxidase"/>
    <property type="match status" value="1"/>
</dbReference>
<dbReference type="PANTHER" id="PTHR10668:SF105">
    <property type="entry name" value="DEHYDROGENASE-RELATED"/>
    <property type="match status" value="1"/>
</dbReference>
<evidence type="ECO:0000313" key="6">
    <source>
        <dbReference type="Proteomes" id="UP000831775"/>
    </source>
</evidence>
<reference evidence="5 6" key="1">
    <citation type="submission" date="2022-04" db="EMBL/GenBank/DDBJ databases">
        <title>Leucobacter sp. isolated from rhizosphere of onion.</title>
        <authorList>
            <person name="Won M."/>
            <person name="Lee C.-M."/>
            <person name="Woen H.-Y."/>
            <person name="Kwon S.-W."/>
        </authorList>
    </citation>
    <scope>NUCLEOTIDE SEQUENCE [LARGE SCALE GENOMIC DNA]</scope>
    <source>
        <strain evidence="5 6">H25R-14</strain>
    </source>
</reference>
<evidence type="ECO:0000256" key="2">
    <source>
        <dbReference type="ARBA" id="ARBA00038825"/>
    </source>
</evidence>
<comment type="function">
    <text evidence="1">Probable oxidoreductase that may play a role as regulator of mitochondrial function.</text>
</comment>
<name>A0ABY4FUU8_9MICO</name>
<accession>A0ABY4FUU8</accession>
<evidence type="ECO:0000256" key="3">
    <source>
        <dbReference type="ARBA" id="ARBA00040298"/>
    </source>
</evidence>
<dbReference type="InterPro" id="IPR036188">
    <property type="entry name" value="FAD/NAD-bd_sf"/>
</dbReference>
<evidence type="ECO:0000256" key="1">
    <source>
        <dbReference type="ARBA" id="ARBA00037217"/>
    </source>
</evidence>
<organism evidence="5 6">
    <name type="scientific">Leucobacter rhizosphaerae</name>
    <dbReference type="NCBI Taxonomy" id="2932245"/>
    <lineage>
        <taxon>Bacteria</taxon>
        <taxon>Bacillati</taxon>
        <taxon>Actinomycetota</taxon>
        <taxon>Actinomycetes</taxon>
        <taxon>Micrococcales</taxon>
        <taxon>Microbacteriaceae</taxon>
        <taxon>Leucobacter</taxon>
    </lineage>
</organism>
<sequence>MTTVVIGSGINGMVAAAELARAGIDTVLIERAERIGGFIAADPERTLPGFRHDTYSSWHPLFVSSAAFAELGDELAARGLSYSNSDDAVTASTADVQGERRTTIAYRDPARTAEGFGLASDRDAYLGMLDEFGPRAPFIFGALGAELGSNRVAGTLGWKALRALKAAGLESLARDSLTSARSYLRRKFTGWEVDALWTPWGLHSGLGPDHATGGMMIPVFAAAMHQFGLPVVTGGAGEFLVAFERLLRDSGVEIRTGEEAEEILVSGGKATGVRTSSGTIAADTVLASVSPGALYGSLLRSSPEVASQRRSAEHYRPGRAAMQLHFALDRPLQWEDPALASVPLIHLSDGSGSTGIACAQAEAGLLPSRPTVVVGQQSLLDPSRAPQGQATLWLQLQEVPFAPVGDASETIDTRGGWESGDLRQRYVDRVIDRLEAFAPGTRESILATDIIAPTDLLAENPNAISGDPYAGSAELDQNLRWRPFPGAAGHRTAVGGVWHIGAATHPGPGLGAGSGHLVAQRIITGKTR</sequence>
<dbReference type="PANTHER" id="PTHR10668">
    <property type="entry name" value="PHYTOENE DEHYDROGENASE"/>
    <property type="match status" value="1"/>
</dbReference>
<dbReference type="EMBL" id="CP095043">
    <property type="protein sequence ID" value="UOQ60052.1"/>
    <property type="molecule type" value="Genomic_DNA"/>
</dbReference>
<evidence type="ECO:0000313" key="5">
    <source>
        <dbReference type="EMBL" id="UOQ60052.1"/>
    </source>
</evidence>
<dbReference type="SUPFAM" id="SSF51905">
    <property type="entry name" value="FAD/NAD(P)-binding domain"/>
    <property type="match status" value="1"/>
</dbReference>
<dbReference type="InterPro" id="IPR002937">
    <property type="entry name" value="Amino_oxidase"/>
</dbReference>
<proteinExistence type="predicted"/>
<comment type="subunit">
    <text evidence="2">Interacts with COX5B; this interaction may contribute to localize PYROXD2 to the inner face of the inner mitochondrial membrane.</text>
</comment>
<evidence type="ECO:0000259" key="4">
    <source>
        <dbReference type="Pfam" id="PF01593"/>
    </source>
</evidence>
<dbReference type="Proteomes" id="UP000831775">
    <property type="component" value="Chromosome"/>
</dbReference>
<protein>
    <recommendedName>
        <fullName evidence="3">Pyridine nucleotide-disulfide oxidoreductase domain-containing protein 2</fullName>
    </recommendedName>
</protein>
<dbReference type="RefSeq" id="WP_244685382.1">
    <property type="nucleotide sequence ID" value="NZ_CP095043.1"/>
</dbReference>
<dbReference type="Gene3D" id="3.50.50.60">
    <property type="entry name" value="FAD/NAD(P)-binding domain"/>
    <property type="match status" value="2"/>
</dbReference>